<dbReference type="GO" id="GO:0000976">
    <property type="term" value="F:transcription cis-regulatory region binding"/>
    <property type="evidence" value="ECO:0007669"/>
    <property type="project" value="TreeGrafter"/>
</dbReference>
<dbReference type="InterPro" id="IPR050109">
    <property type="entry name" value="HTH-type_TetR-like_transc_reg"/>
</dbReference>
<feature type="DNA-binding region" description="H-T-H motif" evidence="4">
    <location>
        <begin position="43"/>
        <end position="62"/>
    </location>
</feature>
<dbReference type="FunFam" id="1.10.10.60:FF:000141">
    <property type="entry name" value="TetR family transcriptional regulator"/>
    <property type="match status" value="1"/>
</dbReference>
<keyword evidence="7" id="KW-1185">Reference proteome</keyword>
<dbReference type="Gene3D" id="1.10.10.60">
    <property type="entry name" value="Homeodomain-like"/>
    <property type="match status" value="1"/>
</dbReference>
<dbReference type="InterPro" id="IPR001647">
    <property type="entry name" value="HTH_TetR"/>
</dbReference>
<dbReference type="InterPro" id="IPR009057">
    <property type="entry name" value="Homeodomain-like_sf"/>
</dbReference>
<dbReference type="SUPFAM" id="SSF46689">
    <property type="entry name" value="Homeodomain-like"/>
    <property type="match status" value="1"/>
</dbReference>
<keyword evidence="3" id="KW-0804">Transcription</keyword>
<protein>
    <submittedName>
        <fullName evidence="6">Transcriptional regulator, TetR family</fullName>
    </submittedName>
</protein>
<dbReference type="PRINTS" id="PR00455">
    <property type="entry name" value="HTHTETR"/>
</dbReference>
<evidence type="ECO:0000313" key="6">
    <source>
        <dbReference type="EMBL" id="SFS12126.1"/>
    </source>
</evidence>
<keyword evidence="2 4" id="KW-0238">DNA-binding</keyword>
<evidence type="ECO:0000256" key="2">
    <source>
        <dbReference type="ARBA" id="ARBA00023125"/>
    </source>
</evidence>
<dbReference type="PANTHER" id="PTHR30055:SF146">
    <property type="entry name" value="HTH-TYPE TRANSCRIPTIONAL DUAL REGULATOR CECR"/>
    <property type="match status" value="1"/>
</dbReference>
<dbReference type="Proteomes" id="UP000199024">
    <property type="component" value="Unassembled WGS sequence"/>
</dbReference>
<dbReference type="PROSITE" id="PS50977">
    <property type="entry name" value="HTH_TETR_2"/>
    <property type="match status" value="1"/>
</dbReference>
<organism evidence="6 7">
    <name type="scientific">Granulicella pectinivorans</name>
    <dbReference type="NCBI Taxonomy" id="474950"/>
    <lineage>
        <taxon>Bacteria</taxon>
        <taxon>Pseudomonadati</taxon>
        <taxon>Acidobacteriota</taxon>
        <taxon>Terriglobia</taxon>
        <taxon>Terriglobales</taxon>
        <taxon>Acidobacteriaceae</taxon>
        <taxon>Granulicella</taxon>
    </lineage>
</organism>
<proteinExistence type="predicted"/>
<name>A0A1I6M8S8_9BACT</name>
<sequence>MKKTPTKKAPERSKTALRTELLLDRLLDAATRVFMEKGFDATSMGEIAKQAHASTETFYRHFPTKEELFERVLLRRTELLKGELNSVLLFEDAPEKALTAFGELGLSLLLAPQSLSLHRILVMEKGRFPNIVESFYSQGPERVQAALASYLGEQVKRGRLRKMNADVAARQFFDLVIPEFHFGMELRSRPAPTKVEMRQRVKEAIDCFLHGYASGV</sequence>
<dbReference type="Pfam" id="PF00440">
    <property type="entry name" value="TetR_N"/>
    <property type="match status" value="1"/>
</dbReference>
<dbReference type="AlphaFoldDB" id="A0A1I6M8S8"/>
<evidence type="ECO:0000256" key="3">
    <source>
        <dbReference type="ARBA" id="ARBA00023163"/>
    </source>
</evidence>
<accession>A0A1I6M8S8</accession>
<dbReference type="InterPro" id="IPR039536">
    <property type="entry name" value="TetR_C_Proteobacteria"/>
</dbReference>
<reference evidence="6 7" key="1">
    <citation type="submission" date="2016-10" db="EMBL/GenBank/DDBJ databases">
        <authorList>
            <person name="de Groot N.N."/>
        </authorList>
    </citation>
    <scope>NUCLEOTIDE SEQUENCE [LARGE SCALE GENOMIC DNA]</scope>
    <source>
        <strain evidence="6 7">DSM 21001</strain>
    </source>
</reference>
<dbReference type="Pfam" id="PF14246">
    <property type="entry name" value="TetR_C_7"/>
    <property type="match status" value="1"/>
</dbReference>
<dbReference type="EMBL" id="FOZL01000001">
    <property type="protein sequence ID" value="SFS12126.1"/>
    <property type="molecule type" value="Genomic_DNA"/>
</dbReference>
<evidence type="ECO:0000313" key="7">
    <source>
        <dbReference type="Proteomes" id="UP000199024"/>
    </source>
</evidence>
<dbReference type="GO" id="GO:0003700">
    <property type="term" value="F:DNA-binding transcription factor activity"/>
    <property type="evidence" value="ECO:0007669"/>
    <property type="project" value="TreeGrafter"/>
</dbReference>
<dbReference type="Gene3D" id="1.10.357.10">
    <property type="entry name" value="Tetracycline Repressor, domain 2"/>
    <property type="match status" value="1"/>
</dbReference>
<evidence type="ECO:0000256" key="1">
    <source>
        <dbReference type="ARBA" id="ARBA00023015"/>
    </source>
</evidence>
<gene>
    <name evidence="6" type="ORF">SAMN05421771_2068</name>
</gene>
<dbReference type="SUPFAM" id="SSF48498">
    <property type="entry name" value="Tetracyclin repressor-like, C-terminal domain"/>
    <property type="match status" value="1"/>
</dbReference>
<evidence type="ECO:0000259" key="5">
    <source>
        <dbReference type="PROSITE" id="PS50977"/>
    </source>
</evidence>
<keyword evidence="1" id="KW-0805">Transcription regulation</keyword>
<dbReference type="PANTHER" id="PTHR30055">
    <property type="entry name" value="HTH-TYPE TRANSCRIPTIONAL REGULATOR RUTR"/>
    <property type="match status" value="1"/>
</dbReference>
<dbReference type="InterPro" id="IPR036271">
    <property type="entry name" value="Tet_transcr_reg_TetR-rel_C_sf"/>
</dbReference>
<feature type="domain" description="HTH tetR-type" evidence="5">
    <location>
        <begin position="20"/>
        <end position="80"/>
    </location>
</feature>
<evidence type="ECO:0000256" key="4">
    <source>
        <dbReference type="PROSITE-ProRule" id="PRU00335"/>
    </source>
</evidence>